<evidence type="ECO:0000256" key="2">
    <source>
        <dbReference type="SAM" id="MobiDB-lite"/>
    </source>
</evidence>
<evidence type="ECO:0000256" key="3">
    <source>
        <dbReference type="SAM" id="Phobius"/>
    </source>
</evidence>
<feature type="compositionally biased region" description="Low complexity" evidence="2">
    <location>
        <begin position="239"/>
        <end position="249"/>
    </location>
</feature>
<evidence type="ECO:0008006" key="6">
    <source>
        <dbReference type="Google" id="ProtNLM"/>
    </source>
</evidence>
<dbReference type="Proteomes" id="UP000199236">
    <property type="component" value="Unassembled WGS sequence"/>
</dbReference>
<dbReference type="OrthoDB" id="8480612at2"/>
<feature type="region of interest" description="Disordered" evidence="2">
    <location>
        <begin position="1"/>
        <end position="154"/>
    </location>
</feature>
<dbReference type="EMBL" id="FOVR01000005">
    <property type="protein sequence ID" value="SFO36159.1"/>
    <property type="molecule type" value="Genomic_DNA"/>
</dbReference>
<name>A0A1I5GJW5_9HYPH</name>
<protein>
    <recommendedName>
        <fullName evidence="6">Inner membrane protein</fullName>
    </recommendedName>
</protein>
<keyword evidence="3" id="KW-0812">Transmembrane</keyword>
<feature type="compositionally biased region" description="Basic and acidic residues" evidence="2">
    <location>
        <begin position="38"/>
        <end position="54"/>
    </location>
</feature>
<feature type="transmembrane region" description="Helical" evidence="3">
    <location>
        <begin position="155"/>
        <end position="177"/>
    </location>
</feature>
<proteinExistence type="predicted"/>
<reference evidence="4 5" key="1">
    <citation type="submission" date="2016-10" db="EMBL/GenBank/DDBJ databases">
        <authorList>
            <person name="de Groot N.N."/>
        </authorList>
    </citation>
    <scope>NUCLEOTIDE SEQUENCE [LARGE SCALE GENOMIC DNA]</scope>
    <source>
        <strain evidence="4 5">CGMCC 1.9157</strain>
    </source>
</reference>
<keyword evidence="3" id="KW-0472">Membrane</keyword>
<feature type="region of interest" description="Disordered" evidence="2">
    <location>
        <begin position="239"/>
        <end position="263"/>
    </location>
</feature>
<evidence type="ECO:0000256" key="1">
    <source>
        <dbReference type="SAM" id="Coils"/>
    </source>
</evidence>
<evidence type="ECO:0000313" key="5">
    <source>
        <dbReference type="Proteomes" id="UP000199236"/>
    </source>
</evidence>
<keyword evidence="3" id="KW-1133">Transmembrane helix</keyword>
<keyword evidence="1" id="KW-0175">Coiled coil</keyword>
<feature type="coiled-coil region" evidence="1">
    <location>
        <begin position="279"/>
        <end position="342"/>
    </location>
</feature>
<organism evidence="4 5">
    <name type="scientific">Cohaesibacter marisflavi</name>
    <dbReference type="NCBI Taxonomy" id="655353"/>
    <lineage>
        <taxon>Bacteria</taxon>
        <taxon>Pseudomonadati</taxon>
        <taxon>Pseudomonadota</taxon>
        <taxon>Alphaproteobacteria</taxon>
        <taxon>Hyphomicrobiales</taxon>
        <taxon>Cohaesibacteraceae</taxon>
    </lineage>
</organism>
<gene>
    <name evidence="4" type="ORF">SAMN04488056_10512</name>
</gene>
<dbReference type="STRING" id="655353.SAMN04488056_10512"/>
<evidence type="ECO:0000313" key="4">
    <source>
        <dbReference type="EMBL" id="SFO36159.1"/>
    </source>
</evidence>
<feature type="compositionally biased region" description="Basic and acidic residues" evidence="2">
    <location>
        <begin position="75"/>
        <end position="93"/>
    </location>
</feature>
<sequence>MTTRKSNNRTEAKGKPVKTIDLTAEEVTKSEAPAAEKPSTEAEKTKPEAKEAAKAEQASAEGDKASETTVASDGPDEKTPAKDPVDEEARSAVEDSAASDDESSVDDTGIGESEASDEVTGEKSSMDQGAGSGGDSGAPPASTPRSDEAPKSGGFGGGFAGGLLGGVAIIALGYVGLQQGWVSLPNVDARLEANTGKIDGVQSELASVKSSLSEIPTADLADVSARIEALETKLAALGGADGGATASEEGGSDEEAAPVDSNSPVGLQLEALAGRIDELKESVSAIDSLQTELLDAKAQLATLQSQTAEQGALIESKAAEQAAKLEEDLQAARDDILSSADRRINDVVVDLANFSEKMTTETSSLRERVTALEENNLSERMQSSARTIALAGLENAVASGANYELALKTFANVVGDHEAVTALQDYAATGAPTAQQLAAGFRARYDDILREAEGAGATTLLDKFLISAQSMVKVRSLNGEQKGDSLTSRLGVIEFHIKQGDLVKAAEEWDALPEAARTSKAGADWIEGLKARIAVNAAMDTIRAEFGTGASDKAS</sequence>
<keyword evidence="5" id="KW-1185">Reference proteome</keyword>
<dbReference type="RefSeq" id="WP_090072258.1">
    <property type="nucleotide sequence ID" value="NZ_FOVR01000005.1"/>
</dbReference>
<accession>A0A1I5GJW5</accession>
<dbReference type="AlphaFoldDB" id="A0A1I5GJW5"/>